<evidence type="ECO:0000313" key="2">
    <source>
        <dbReference type="EMBL" id="KIK77965.1"/>
    </source>
</evidence>
<name>A0A0D0DIQ3_9AGAM</name>
<evidence type="ECO:0000259" key="1">
    <source>
        <dbReference type="Pfam" id="PF03184"/>
    </source>
</evidence>
<evidence type="ECO:0000313" key="3">
    <source>
        <dbReference type="Proteomes" id="UP000054538"/>
    </source>
</evidence>
<reference evidence="3" key="2">
    <citation type="submission" date="2015-01" db="EMBL/GenBank/DDBJ databases">
        <title>Evolutionary Origins and Diversification of the Mycorrhizal Mutualists.</title>
        <authorList>
            <consortium name="DOE Joint Genome Institute"/>
            <consortium name="Mycorrhizal Genomics Consortium"/>
            <person name="Kohler A."/>
            <person name="Kuo A."/>
            <person name="Nagy L.G."/>
            <person name="Floudas D."/>
            <person name="Copeland A."/>
            <person name="Barry K.W."/>
            <person name="Cichocki N."/>
            <person name="Veneault-Fourrey C."/>
            <person name="LaButti K."/>
            <person name="Lindquist E.A."/>
            <person name="Lipzen A."/>
            <person name="Lundell T."/>
            <person name="Morin E."/>
            <person name="Murat C."/>
            <person name="Riley R."/>
            <person name="Ohm R."/>
            <person name="Sun H."/>
            <person name="Tunlid A."/>
            <person name="Henrissat B."/>
            <person name="Grigoriev I.V."/>
            <person name="Hibbett D.S."/>
            <person name="Martin F."/>
        </authorList>
    </citation>
    <scope>NUCLEOTIDE SEQUENCE [LARGE SCALE GENOMIC DNA]</scope>
    <source>
        <strain evidence="3">Ve08.2h10</strain>
    </source>
</reference>
<dbReference type="InParanoid" id="A0A0D0DIQ3"/>
<feature type="non-terminal residue" evidence="2">
    <location>
        <position position="302"/>
    </location>
</feature>
<dbReference type="PANTHER" id="PTHR19303:SF74">
    <property type="entry name" value="POGO TRANSPOSABLE ELEMENT WITH KRAB DOMAIN"/>
    <property type="match status" value="1"/>
</dbReference>
<dbReference type="Proteomes" id="UP000054538">
    <property type="component" value="Unassembled WGS sequence"/>
</dbReference>
<feature type="non-terminal residue" evidence="2">
    <location>
        <position position="1"/>
    </location>
</feature>
<reference evidence="2 3" key="1">
    <citation type="submission" date="2014-04" db="EMBL/GenBank/DDBJ databases">
        <authorList>
            <consortium name="DOE Joint Genome Institute"/>
            <person name="Kuo A."/>
            <person name="Kohler A."/>
            <person name="Jargeat P."/>
            <person name="Nagy L.G."/>
            <person name="Floudas D."/>
            <person name="Copeland A."/>
            <person name="Barry K.W."/>
            <person name="Cichocki N."/>
            <person name="Veneault-Fourrey C."/>
            <person name="LaButti K."/>
            <person name="Lindquist E.A."/>
            <person name="Lipzen A."/>
            <person name="Lundell T."/>
            <person name="Morin E."/>
            <person name="Murat C."/>
            <person name="Sun H."/>
            <person name="Tunlid A."/>
            <person name="Henrissat B."/>
            <person name="Grigoriev I.V."/>
            <person name="Hibbett D.S."/>
            <person name="Martin F."/>
            <person name="Nordberg H.P."/>
            <person name="Cantor M.N."/>
            <person name="Hua S.X."/>
        </authorList>
    </citation>
    <scope>NUCLEOTIDE SEQUENCE [LARGE SCALE GENOMIC DNA]</scope>
    <source>
        <strain evidence="2 3">Ve08.2h10</strain>
    </source>
</reference>
<feature type="domain" description="DDE-1" evidence="1">
    <location>
        <begin position="112"/>
        <end position="294"/>
    </location>
</feature>
<dbReference type="HOGENOM" id="CLU_013929_2_0_1"/>
<dbReference type="STRING" id="930991.A0A0D0DIQ3"/>
<dbReference type="PANTHER" id="PTHR19303">
    <property type="entry name" value="TRANSPOSON"/>
    <property type="match status" value="1"/>
</dbReference>
<dbReference type="EMBL" id="KN826762">
    <property type="protein sequence ID" value="KIK77965.1"/>
    <property type="molecule type" value="Genomic_DNA"/>
</dbReference>
<dbReference type="Pfam" id="PF03184">
    <property type="entry name" value="DDE_1"/>
    <property type="match status" value="1"/>
</dbReference>
<sequence>LHSCIFKICGKQPGKNWARCFIQHCPHLVSAKPHGLDPKRAQNFNRKTIEEYFQLRGEVEEKYNGIPPEHNWNMDEKGNQLGGGRKGSGMKFIFWTENKEHYCLHCDNDNLKLGSILECVNAAGTAMPPCFVMKEGPLADHSDIEGIGLTNINYLTRIAMLPNGSINQVLCKEWFRDTFVPNALACRVNEKPIVLNTNGRACLLLVDGHNSHYTKDFLDYAWDHNIHVLCYPAHSTHVYQGLDVVVFSPLKCSWTEECDHFENSKCLQITKQNFISVYGRAHCKVLTPELICTAFKKMGVWP</sequence>
<dbReference type="InterPro" id="IPR004875">
    <property type="entry name" value="DDE_SF_endonuclease_dom"/>
</dbReference>
<dbReference type="InterPro" id="IPR050863">
    <property type="entry name" value="CenT-Element_Derived"/>
</dbReference>
<dbReference type="OrthoDB" id="3265672at2759"/>
<accession>A0A0D0DIQ3</accession>
<protein>
    <recommendedName>
        <fullName evidence="1">DDE-1 domain-containing protein</fullName>
    </recommendedName>
</protein>
<dbReference type="GO" id="GO:0005634">
    <property type="term" value="C:nucleus"/>
    <property type="evidence" value="ECO:0007669"/>
    <property type="project" value="TreeGrafter"/>
</dbReference>
<gene>
    <name evidence="2" type="ORF">PAXRUDRAFT_80268</name>
</gene>
<organism evidence="2 3">
    <name type="scientific">Paxillus rubicundulus Ve08.2h10</name>
    <dbReference type="NCBI Taxonomy" id="930991"/>
    <lineage>
        <taxon>Eukaryota</taxon>
        <taxon>Fungi</taxon>
        <taxon>Dikarya</taxon>
        <taxon>Basidiomycota</taxon>
        <taxon>Agaricomycotina</taxon>
        <taxon>Agaricomycetes</taxon>
        <taxon>Agaricomycetidae</taxon>
        <taxon>Boletales</taxon>
        <taxon>Paxilineae</taxon>
        <taxon>Paxillaceae</taxon>
        <taxon>Paxillus</taxon>
    </lineage>
</organism>
<proteinExistence type="predicted"/>
<keyword evidence="3" id="KW-1185">Reference proteome</keyword>
<dbReference type="GO" id="GO:0003677">
    <property type="term" value="F:DNA binding"/>
    <property type="evidence" value="ECO:0007669"/>
    <property type="project" value="TreeGrafter"/>
</dbReference>
<dbReference type="AlphaFoldDB" id="A0A0D0DIQ3"/>